<dbReference type="PRINTS" id="PR00778">
    <property type="entry name" value="HTHARSR"/>
</dbReference>
<accession>A0ABZ3IEF9</accession>
<proteinExistence type="predicted"/>
<name>A0ABZ3IEF9_9RHOB</name>
<evidence type="ECO:0000313" key="5">
    <source>
        <dbReference type="EMBL" id="XFO63095.1"/>
    </source>
</evidence>
<dbReference type="InterPro" id="IPR051011">
    <property type="entry name" value="Metal_resp_trans_reg"/>
</dbReference>
<dbReference type="SMART" id="SM00418">
    <property type="entry name" value="HTH_ARSR"/>
    <property type="match status" value="1"/>
</dbReference>
<evidence type="ECO:0000256" key="3">
    <source>
        <dbReference type="ARBA" id="ARBA00023163"/>
    </source>
</evidence>
<keyword evidence="1" id="KW-0805">Transcription regulation</keyword>
<evidence type="ECO:0000259" key="4">
    <source>
        <dbReference type="PROSITE" id="PS50987"/>
    </source>
</evidence>
<dbReference type="SUPFAM" id="SSF46785">
    <property type="entry name" value="Winged helix' DNA-binding domain"/>
    <property type="match status" value="1"/>
</dbReference>
<evidence type="ECO:0000313" key="6">
    <source>
        <dbReference type="Proteomes" id="UP001440612"/>
    </source>
</evidence>
<dbReference type="Pfam" id="PF12840">
    <property type="entry name" value="HTH_20"/>
    <property type="match status" value="1"/>
</dbReference>
<dbReference type="PANTHER" id="PTHR43132:SF2">
    <property type="entry name" value="ARSENICAL RESISTANCE OPERON REPRESSOR ARSR-RELATED"/>
    <property type="match status" value="1"/>
</dbReference>
<reference evidence="6" key="1">
    <citation type="submission" date="2024-04" db="EMBL/GenBank/DDBJ databases">
        <title>Phylogenomic analyses of a clade within the roseobacter group suggest taxonomic reassignments of species of the genera Aestuariivita, Citreicella, Loktanella, Nautella, Pelagibaca, Ruegeria, Thalassobius, Thiobacimonas and Tropicibacter, and the proposal o.</title>
        <authorList>
            <person name="Jeon C.O."/>
        </authorList>
    </citation>
    <scope>NUCLEOTIDE SEQUENCE [LARGE SCALE GENOMIC DNA]</scope>
    <source>
        <strain evidence="6">BS5-3</strain>
    </source>
</reference>
<dbReference type="EMBL" id="CP150951">
    <property type="protein sequence ID" value="XFO63095.1"/>
    <property type="molecule type" value="Genomic_DNA"/>
</dbReference>
<dbReference type="InterPro" id="IPR001845">
    <property type="entry name" value="HTH_ArsR_DNA-bd_dom"/>
</dbReference>
<dbReference type="Gene3D" id="1.10.10.10">
    <property type="entry name" value="Winged helix-like DNA-binding domain superfamily/Winged helix DNA-binding domain"/>
    <property type="match status" value="1"/>
</dbReference>
<dbReference type="PROSITE" id="PS50987">
    <property type="entry name" value="HTH_ARSR_2"/>
    <property type="match status" value="1"/>
</dbReference>
<protein>
    <submittedName>
        <fullName evidence="5">ArsR/SmtB family transcription factor</fullName>
    </submittedName>
</protein>
<dbReference type="Proteomes" id="UP001440612">
    <property type="component" value="Chromosome"/>
</dbReference>
<keyword evidence="2" id="KW-0238">DNA-binding</keyword>
<dbReference type="InterPro" id="IPR036388">
    <property type="entry name" value="WH-like_DNA-bd_sf"/>
</dbReference>
<sequence length="102" mass="10890">MNSKDAALLFGALSNSDRLDVIRALVEAGPDGMSAGAIARKIGASPSRTSFHLTALSKSGFATKDRQSRTLTYRIDFKTIGALINFLMEDCCRGSAELQSCC</sequence>
<dbReference type="CDD" id="cd00090">
    <property type="entry name" value="HTH_ARSR"/>
    <property type="match status" value="1"/>
</dbReference>
<dbReference type="InterPro" id="IPR011991">
    <property type="entry name" value="ArsR-like_HTH"/>
</dbReference>
<feature type="domain" description="HTH arsR-type" evidence="4">
    <location>
        <begin position="1"/>
        <end position="95"/>
    </location>
</feature>
<evidence type="ECO:0000256" key="2">
    <source>
        <dbReference type="ARBA" id="ARBA00023125"/>
    </source>
</evidence>
<dbReference type="PANTHER" id="PTHR43132">
    <property type="entry name" value="ARSENICAL RESISTANCE OPERON REPRESSOR ARSR-RELATED"/>
    <property type="match status" value="1"/>
</dbReference>
<dbReference type="InterPro" id="IPR036390">
    <property type="entry name" value="WH_DNA-bd_sf"/>
</dbReference>
<organism evidence="5 6">
    <name type="scientific">Yoonia phaeophyticola</name>
    <dbReference type="NCBI Taxonomy" id="3137369"/>
    <lineage>
        <taxon>Bacteria</taxon>
        <taxon>Pseudomonadati</taxon>
        <taxon>Pseudomonadota</taxon>
        <taxon>Alphaproteobacteria</taxon>
        <taxon>Rhodobacterales</taxon>
        <taxon>Paracoccaceae</taxon>
        <taxon>Yoonia</taxon>
    </lineage>
</organism>
<evidence type="ECO:0000256" key="1">
    <source>
        <dbReference type="ARBA" id="ARBA00023015"/>
    </source>
</evidence>
<keyword evidence="6" id="KW-1185">Reference proteome</keyword>
<gene>
    <name evidence="5" type="ORF">AABB29_20640</name>
</gene>
<keyword evidence="3" id="KW-0804">Transcription</keyword>
<dbReference type="RefSeq" id="WP_373636877.1">
    <property type="nucleotide sequence ID" value="NZ_CP150951.2"/>
</dbReference>